<evidence type="ECO:0000256" key="8">
    <source>
        <dbReference type="SAM" id="Coils"/>
    </source>
</evidence>
<keyword evidence="6" id="KW-0472">Membrane</keyword>
<evidence type="ECO:0000256" key="9">
    <source>
        <dbReference type="SAM" id="MobiDB-lite"/>
    </source>
</evidence>
<evidence type="ECO:0000313" key="11">
    <source>
        <dbReference type="Proteomes" id="UP000001307"/>
    </source>
</evidence>
<dbReference type="FunCoup" id="E4WST4">
    <property type="interactions" value="148"/>
</dbReference>
<keyword evidence="2 7" id="KW-0812">Transmembrane</keyword>
<feature type="coiled-coil region" evidence="8">
    <location>
        <begin position="414"/>
        <end position="543"/>
    </location>
</feature>
<feature type="compositionally biased region" description="Acidic residues" evidence="9">
    <location>
        <begin position="208"/>
        <end position="218"/>
    </location>
</feature>
<dbReference type="Proteomes" id="UP000001307">
    <property type="component" value="Unassembled WGS sequence"/>
</dbReference>
<feature type="region of interest" description="Disordered" evidence="9">
    <location>
        <begin position="179"/>
        <end position="231"/>
    </location>
</feature>
<comment type="function">
    <text evidence="7">Component of the MICOS complex, a large protein complex of the mitochondrial inner membrane that plays crucial roles in the maintenance of crista junctions, inner membrane architecture, and formation of contact sites to the outer membrane.</text>
</comment>
<dbReference type="GO" id="GO:0042407">
    <property type="term" value="P:cristae formation"/>
    <property type="evidence" value="ECO:0007669"/>
    <property type="project" value="TreeGrafter"/>
</dbReference>
<dbReference type="PANTHER" id="PTHR15415:SF7">
    <property type="entry name" value="MICOS COMPLEX SUBUNIT MIC60"/>
    <property type="match status" value="1"/>
</dbReference>
<dbReference type="Pfam" id="PF09731">
    <property type="entry name" value="Mitofilin"/>
    <property type="match status" value="1"/>
</dbReference>
<name>E4WST4_OIKDI</name>
<dbReference type="OrthoDB" id="10261039at2759"/>
<dbReference type="GO" id="GO:0061617">
    <property type="term" value="C:MICOS complex"/>
    <property type="evidence" value="ECO:0007669"/>
    <property type="project" value="TreeGrafter"/>
</dbReference>
<proteinExistence type="inferred from homology"/>
<dbReference type="InParanoid" id="E4WST4"/>
<evidence type="ECO:0000256" key="1">
    <source>
        <dbReference type="ARBA" id="ARBA00010877"/>
    </source>
</evidence>
<protein>
    <recommendedName>
        <fullName evidence="7">MICOS complex subunit MIC60</fullName>
    </recommendedName>
    <alternativeName>
        <fullName evidence="7">Mitofilin</fullName>
    </alternativeName>
</protein>
<keyword evidence="8" id="KW-0175">Coiled coil</keyword>
<evidence type="ECO:0000256" key="6">
    <source>
        <dbReference type="ARBA" id="ARBA00023136"/>
    </source>
</evidence>
<dbReference type="AlphaFoldDB" id="E4WST4"/>
<evidence type="ECO:0000313" key="10">
    <source>
        <dbReference type="EMBL" id="CBY06899.1"/>
    </source>
</evidence>
<comment type="similarity">
    <text evidence="1 7">Belongs to the MICOS complex subunit Mic60 family.</text>
</comment>
<sequence>MNRLLHPRTLSRIQKQKVSSGGSYGGGGGVKLILGVAAGAVGGNWVYKNYIKGPESSEKNFSKYMPKVPELPPFLKNLTKVESVVKTTPPVRQAAEEAELQAEPIPEVVLAKEEQIPAAEKGVVVEEIVEKHVEEIPIAEPLAEETTVAEPVVAEATVVEEATVVKSVIEGEAEIEDLSETAQEEQVEQNSAPVEAEPVTESEVASAEPEDTPTEAEPEAVTPAEPESPTETILRLTQAASRSTKSAVEALNNSSSTTKYFIATKRAALLSDAAPDTRAAFWLQVTEAGKRMAVAESTLEEVISSAKANLAALNNFAAENPDCVEVVLNEIETINAAFSSATSELAAVSESMASFRKIEEEVQESFNLKKEKFKEVFGEKLESEDAVENLCNTFNDNDLKGLIFIAQKRLGSVARELKELKEVQKDEIEKALEMQRDELRSQAEIELQQTIERQEQLLKEKRVEIEEELRDGFENDLQKQLARQTAAHSTHIKEELETQEEKMKTEAEMLLQNKLEENEASFLDKLLTERRESIESLEKKQEEYAKTLGQLVGYANGVENALTDRQKIELSVSNLQYLVLSVEEMQSAVMELPLKPLSCVQKLVKGIENQSVHAIIDSISTEALESGVLSPKALESTLPRLLEAAKCQHMIGEEAHGLFARFRSSVTNKLTTWSKPAAFEEKDSDLNLDKLLSAANFYNREGDLESVTRVLNQLTGEPRRIVADWLKEARLSLEVMQALDALSAVAQSQIISARSFS</sequence>
<dbReference type="PANTHER" id="PTHR15415">
    <property type="entry name" value="MITOFILIN"/>
    <property type="match status" value="1"/>
</dbReference>
<evidence type="ECO:0000256" key="2">
    <source>
        <dbReference type="ARBA" id="ARBA00022692"/>
    </source>
</evidence>
<comment type="subunit">
    <text evidence="7">Component of the mitochondrial contact site and cristae organizing system (MICOS) complex.</text>
</comment>
<gene>
    <name evidence="10" type="ORF">GSOID_T00005971001</name>
</gene>
<evidence type="ECO:0000256" key="3">
    <source>
        <dbReference type="ARBA" id="ARBA00022792"/>
    </source>
</evidence>
<feature type="compositionally biased region" description="Low complexity" evidence="9">
    <location>
        <begin position="219"/>
        <end position="231"/>
    </location>
</feature>
<reference evidence="10" key="1">
    <citation type="journal article" date="2010" name="Science">
        <title>Plasticity of animal genome architecture unmasked by rapid evolution of a pelagic tunicate.</title>
        <authorList>
            <person name="Denoeud F."/>
            <person name="Henriet S."/>
            <person name="Mungpakdee S."/>
            <person name="Aury J.M."/>
            <person name="Da Silva C."/>
            <person name="Brinkmann H."/>
            <person name="Mikhaleva J."/>
            <person name="Olsen L.C."/>
            <person name="Jubin C."/>
            <person name="Canestro C."/>
            <person name="Bouquet J.M."/>
            <person name="Danks G."/>
            <person name="Poulain J."/>
            <person name="Campsteijn C."/>
            <person name="Adamski M."/>
            <person name="Cross I."/>
            <person name="Yadetie F."/>
            <person name="Muffato M."/>
            <person name="Louis A."/>
            <person name="Butcher S."/>
            <person name="Tsagkogeorga G."/>
            <person name="Konrad A."/>
            <person name="Singh S."/>
            <person name="Jensen M.F."/>
            <person name="Cong E.H."/>
            <person name="Eikeseth-Otteraa H."/>
            <person name="Noel B."/>
            <person name="Anthouard V."/>
            <person name="Porcel B.M."/>
            <person name="Kachouri-Lafond R."/>
            <person name="Nishino A."/>
            <person name="Ugolini M."/>
            <person name="Chourrout P."/>
            <person name="Nishida H."/>
            <person name="Aasland R."/>
            <person name="Huzurbazar S."/>
            <person name="Westhof E."/>
            <person name="Delsuc F."/>
            <person name="Lehrach H."/>
            <person name="Reinhardt R."/>
            <person name="Weissenbach J."/>
            <person name="Roy S.W."/>
            <person name="Artiguenave F."/>
            <person name="Postlethwait J.H."/>
            <person name="Manak J.R."/>
            <person name="Thompson E.M."/>
            <person name="Jaillon O."/>
            <person name="Du Pasquier L."/>
            <person name="Boudinot P."/>
            <person name="Liberles D.A."/>
            <person name="Volff J.N."/>
            <person name="Philippe H."/>
            <person name="Lenhard B."/>
            <person name="Roest Crollius H."/>
            <person name="Wincker P."/>
            <person name="Chourrout D."/>
        </authorList>
    </citation>
    <scope>NUCLEOTIDE SEQUENCE [LARGE SCALE GENOMIC DNA]</scope>
</reference>
<accession>E4WST4</accession>
<evidence type="ECO:0000256" key="4">
    <source>
        <dbReference type="ARBA" id="ARBA00022989"/>
    </source>
</evidence>
<keyword evidence="4" id="KW-1133">Transmembrane helix</keyword>
<evidence type="ECO:0000256" key="5">
    <source>
        <dbReference type="ARBA" id="ARBA00023128"/>
    </source>
</evidence>
<keyword evidence="11" id="KW-1185">Reference proteome</keyword>
<dbReference type="InterPro" id="IPR019133">
    <property type="entry name" value="MIC60"/>
</dbReference>
<keyword evidence="5 7" id="KW-0496">Mitochondrion</keyword>
<comment type="subcellular location">
    <subcellularLocation>
        <location evidence="7">Mitochondrion inner membrane</location>
        <topology evidence="7">Single-pass membrane protein</topology>
    </subcellularLocation>
</comment>
<keyword evidence="3 7" id="KW-0999">Mitochondrion inner membrane</keyword>
<dbReference type="EMBL" id="FN653016">
    <property type="protein sequence ID" value="CBY06899.1"/>
    <property type="molecule type" value="Genomic_DNA"/>
</dbReference>
<organism evidence="10">
    <name type="scientific">Oikopleura dioica</name>
    <name type="common">Tunicate</name>
    <dbReference type="NCBI Taxonomy" id="34765"/>
    <lineage>
        <taxon>Eukaryota</taxon>
        <taxon>Metazoa</taxon>
        <taxon>Chordata</taxon>
        <taxon>Tunicata</taxon>
        <taxon>Appendicularia</taxon>
        <taxon>Copelata</taxon>
        <taxon>Oikopleuridae</taxon>
        <taxon>Oikopleura</taxon>
    </lineage>
</organism>
<evidence type="ECO:0000256" key="7">
    <source>
        <dbReference type="RuleBase" id="RU363000"/>
    </source>
</evidence>